<accession>B4D590</accession>
<organism evidence="1 2">
    <name type="scientific">Chthoniobacter flavus Ellin428</name>
    <dbReference type="NCBI Taxonomy" id="497964"/>
    <lineage>
        <taxon>Bacteria</taxon>
        <taxon>Pseudomonadati</taxon>
        <taxon>Verrucomicrobiota</taxon>
        <taxon>Spartobacteria</taxon>
        <taxon>Chthoniobacterales</taxon>
        <taxon>Chthoniobacteraceae</taxon>
        <taxon>Chthoniobacter</taxon>
    </lineage>
</organism>
<dbReference type="AlphaFoldDB" id="B4D590"/>
<evidence type="ECO:0008006" key="3">
    <source>
        <dbReference type="Google" id="ProtNLM"/>
    </source>
</evidence>
<comment type="caution">
    <text evidence="1">The sequence shown here is derived from an EMBL/GenBank/DDBJ whole genome shotgun (WGS) entry which is preliminary data.</text>
</comment>
<dbReference type="Pfam" id="PF13370">
    <property type="entry name" value="Fer4_13"/>
    <property type="match status" value="1"/>
</dbReference>
<dbReference type="InParanoid" id="B4D590"/>
<protein>
    <recommendedName>
        <fullName evidence="3">Ferredoxin</fullName>
    </recommendedName>
</protein>
<proteinExistence type="predicted"/>
<dbReference type="SUPFAM" id="SSF54862">
    <property type="entry name" value="4Fe-4S ferredoxins"/>
    <property type="match status" value="1"/>
</dbReference>
<dbReference type="RefSeq" id="WP_006981403.1">
    <property type="nucleotide sequence ID" value="NZ_ABVL01000013.1"/>
</dbReference>
<dbReference type="Proteomes" id="UP000005824">
    <property type="component" value="Unassembled WGS sequence"/>
</dbReference>
<evidence type="ECO:0000313" key="2">
    <source>
        <dbReference type="Proteomes" id="UP000005824"/>
    </source>
</evidence>
<sequence>MADKTHKLHENVPGPWYVDDTCTPCRVCLDEAPELLKYNDDETYVYFFKQPEGDEEEAAAQNAEGICPQNAIGNDGE</sequence>
<dbReference type="eggNOG" id="COG1141">
    <property type="taxonomic scope" value="Bacteria"/>
</dbReference>
<dbReference type="Gene3D" id="3.30.70.20">
    <property type="match status" value="1"/>
</dbReference>
<gene>
    <name evidence="1" type="ORF">CfE428DRAFT_4079</name>
</gene>
<evidence type="ECO:0000313" key="1">
    <source>
        <dbReference type="EMBL" id="EDY18295.1"/>
    </source>
</evidence>
<keyword evidence="2" id="KW-1185">Reference proteome</keyword>
<reference evidence="1 2" key="1">
    <citation type="journal article" date="2011" name="J. Bacteriol.">
        <title>Genome sequence of Chthoniobacter flavus Ellin428, an aerobic heterotrophic soil bacterium.</title>
        <authorList>
            <person name="Kant R."/>
            <person name="van Passel M.W."/>
            <person name="Palva A."/>
            <person name="Lucas S."/>
            <person name="Lapidus A."/>
            <person name="Glavina Del Rio T."/>
            <person name="Dalin E."/>
            <person name="Tice H."/>
            <person name="Bruce D."/>
            <person name="Goodwin L."/>
            <person name="Pitluck S."/>
            <person name="Larimer F.W."/>
            <person name="Land M.L."/>
            <person name="Hauser L."/>
            <person name="Sangwan P."/>
            <person name="de Vos W.M."/>
            <person name="Janssen P.H."/>
            <person name="Smidt H."/>
        </authorList>
    </citation>
    <scope>NUCLEOTIDE SEQUENCE [LARGE SCALE GENOMIC DNA]</scope>
    <source>
        <strain evidence="1 2">Ellin428</strain>
    </source>
</reference>
<name>B4D590_9BACT</name>
<dbReference type="STRING" id="497964.CfE428DRAFT_4079"/>
<dbReference type="EMBL" id="ABVL01000013">
    <property type="protein sequence ID" value="EDY18295.1"/>
    <property type="molecule type" value="Genomic_DNA"/>
</dbReference>